<proteinExistence type="predicted"/>
<feature type="non-terminal residue" evidence="1">
    <location>
        <position position="1"/>
    </location>
</feature>
<evidence type="ECO:0000313" key="2">
    <source>
        <dbReference type="Proteomes" id="UP000789366"/>
    </source>
</evidence>
<evidence type="ECO:0000313" key="1">
    <source>
        <dbReference type="EMBL" id="CAG8571835.1"/>
    </source>
</evidence>
<protein>
    <submittedName>
        <fullName evidence="1">5476_t:CDS:1</fullName>
    </submittedName>
</protein>
<comment type="caution">
    <text evidence="1">The sequence shown here is derived from an EMBL/GenBank/DDBJ whole genome shotgun (WGS) entry which is preliminary data.</text>
</comment>
<dbReference type="Proteomes" id="UP000789366">
    <property type="component" value="Unassembled WGS sequence"/>
</dbReference>
<reference evidence="1" key="1">
    <citation type="submission" date="2021-06" db="EMBL/GenBank/DDBJ databases">
        <authorList>
            <person name="Kallberg Y."/>
            <person name="Tangrot J."/>
            <person name="Rosling A."/>
        </authorList>
    </citation>
    <scope>NUCLEOTIDE SEQUENCE</scope>
    <source>
        <strain evidence="1">28 12/20/2015</strain>
    </source>
</reference>
<dbReference type="EMBL" id="CAJVPW010006672">
    <property type="protein sequence ID" value="CAG8571835.1"/>
    <property type="molecule type" value="Genomic_DNA"/>
</dbReference>
<accession>A0ACA9M5V4</accession>
<name>A0ACA9M5V4_9GLOM</name>
<gene>
    <name evidence="1" type="ORF">SPELUC_LOCUS6026</name>
</gene>
<organism evidence="1 2">
    <name type="scientific">Cetraspora pellucida</name>
    <dbReference type="NCBI Taxonomy" id="1433469"/>
    <lineage>
        <taxon>Eukaryota</taxon>
        <taxon>Fungi</taxon>
        <taxon>Fungi incertae sedis</taxon>
        <taxon>Mucoromycota</taxon>
        <taxon>Glomeromycotina</taxon>
        <taxon>Glomeromycetes</taxon>
        <taxon>Diversisporales</taxon>
        <taxon>Gigasporaceae</taxon>
        <taxon>Cetraspora</taxon>
    </lineage>
</organism>
<keyword evidence="2" id="KW-1185">Reference proteome</keyword>
<sequence length="383" mass="45733">IQQTKDIERLQDDGYYVNRINEVREEYLNDDRSREQLDRARRSRLDFLYSETENQTYDLLLDLIHNSENINDISIDSELSQDIQTLNQTLLTENRNLVLLENIRKQNYNDGLYDILKTAIEEEKDIEKLKNTWSEVINKLEQEYLTNDRNKSILQQLLNKRIEELQQPIEVPKRPQAKRPIEEVEINHPTTNPDKAEPNRNLAGTVDKQITDIINQYRKTLNAEDQRKYFSRIKIKPVTDIIKNTYNISQDKRSLLDVLYYKWERLKKRENFRKLRKHPMIFVPANISWQNPLGFPEEKIDVIASINLIITEYKKSLANIFEISQKNIDIIQQTLSDMMLNYNTENEKKEFLDVVTEVLINADLEIEHIKHDEIKYMFNSFEK</sequence>